<dbReference type="PANTHER" id="PTHR24365">
    <property type="entry name" value="TOLL-LIKE RECEPTOR"/>
    <property type="match status" value="1"/>
</dbReference>
<protein>
    <recommendedName>
        <fullName evidence="12">TIR domain-containing protein</fullName>
    </recommendedName>
</protein>
<evidence type="ECO:0000256" key="6">
    <source>
        <dbReference type="ARBA" id="ARBA00022737"/>
    </source>
</evidence>
<evidence type="ECO:0000256" key="2">
    <source>
        <dbReference type="ARBA" id="ARBA00009634"/>
    </source>
</evidence>
<dbReference type="Proteomes" id="UP000015104">
    <property type="component" value="Unassembled WGS sequence"/>
</dbReference>
<keyword evidence="8 11" id="KW-0472">Membrane</keyword>
<evidence type="ECO:0000256" key="11">
    <source>
        <dbReference type="SAM" id="Phobius"/>
    </source>
</evidence>
<dbReference type="eggNOG" id="KOG4641">
    <property type="taxonomic scope" value="Eukaryota"/>
</dbReference>
<dbReference type="PROSITE" id="PS51450">
    <property type="entry name" value="LRR"/>
    <property type="match status" value="2"/>
</dbReference>
<evidence type="ECO:0000256" key="4">
    <source>
        <dbReference type="ARBA" id="ARBA00022692"/>
    </source>
</evidence>
<dbReference type="HOGENOM" id="CLU_266908_0_0_1"/>
<reference evidence="13" key="2">
    <citation type="submission" date="2015-06" db="UniProtKB">
        <authorList>
            <consortium name="EnsemblMetazoa"/>
        </authorList>
    </citation>
    <scope>IDENTIFICATION</scope>
</reference>
<dbReference type="EMBL" id="CAEY01001042">
    <property type="status" value="NOT_ANNOTATED_CDS"/>
    <property type="molecule type" value="Genomic_DNA"/>
</dbReference>
<evidence type="ECO:0000259" key="12">
    <source>
        <dbReference type="PROSITE" id="PS50104"/>
    </source>
</evidence>
<reference evidence="14" key="1">
    <citation type="submission" date="2011-08" db="EMBL/GenBank/DDBJ databases">
        <authorList>
            <person name="Rombauts S."/>
        </authorList>
    </citation>
    <scope>NUCLEOTIDE SEQUENCE</scope>
    <source>
        <strain evidence="14">London</strain>
    </source>
</reference>
<evidence type="ECO:0000313" key="13">
    <source>
        <dbReference type="EnsemblMetazoa" id="tetur36g00940.1"/>
    </source>
</evidence>
<keyword evidence="5" id="KW-0732">Signal</keyword>
<dbReference type="PROSITE" id="PS50104">
    <property type="entry name" value="TIR"/>
    <property type="match status" value="1"/>
</dbReference>
<keyword evidence="6" id="KW-0677">Repeat</keyword>
<evidence type="ECO:0000256" key="9">
    <source>
        <dbReference type="ARBA" id="ARBA00023170"/>
    </source>
</evidence>
<evidence type="ECO:0000256" key="7">
    <source>
        <dbReference type="ARBA" id="ARBA00022989"/>
    </source>
</evidence>
<name>T1L3S4_TETUR</name>
<dbReference type="Gene3D" id="3.80.10.10">
    <property type="entry name" value="Ribonuclease Inhibitor"/>
    <property type="match status" value="3"/>
</dbReference>
<comment type="similarity">
    <text evidence="2">Belongs to the Toll-like receptor family.</text>
</comment>
<sequence length="1239" mass="141206">MFTIFGGVNGLVLNYNTGNPSGDDVRPSPHHTSSDSWVSEELWPKEKSIIHIKLIKPVPKEISIRESRDKDYYLTDTSLDFDSPYRTLFQNNCAISFKSYYDGFTSEPNNQEISREVSSIQVQITGGIDCKELPLSLLTPFAANLTHLVVKDTGITNLTKFLFGAYRLDKLIRLDLISNSQLVSLQSRAFDGLTRLSYLSLINNNLLTEISLESFAGLKSLEELIFLGNGPFWDQSYFLSILRASSDKILPNLIHLHLCGAKVVDVNNTNINPSDVNNLEKIEYIYNEMSTNHSVPIDGHKSNDDAVKSRSVLLSVLRSSDSEAAQENGPTSVNKPGVVINWKRNNNHKSGLKINKDDFQALTQVKYLQLSDCDITYIHPLALAPLARNIISLNLAGNPKLRIHNLNPTNIGLNMLDLSNSLSTSFVPKDLLTVISKTTITELYMANVPWKVLREGDIPPMPNLKVLHIDSSQIETVDEKAFDGLEDLRKLSLRGNLIQEIPLYLLEPFRELEYLDLSGYQNEIARYTPLNIPRKAFVHRTHLKELNLSYKNLTQLPRYLFMGLFKMEKLHLRGCNLQSIEYLTFFPLKSIIYIDLSENPQLISNVRTSEEDTFVGLEAIEMIRLSNCNLTSDDINDFNIWRRMHEHVQMLDLSHNSIDLINSTTLQNFAELRHINLSHNKIKSWHNYTIFGKNSFITTLDISANQITHITAEMLGDFRNLKNLSFAFNPLQCECDWDGPLLLLDQKQKRLNHVHHAKIQDHIQQLVHRQQEIVSTAFASSQAPPKSIIEWLNTTSIHFLHDHHPLRSNRHYFCQSKSPLEPPIVFKKFFYHDCPSMSSSRSSARVSVGILMVTVSAALLLAVFFLIIAFIYNSTIRNLLSMVDDDFLHSYQYDAFVCYNVNDSDWVFNVLVPSLEELPYDEHFDSSHSSVKFNQSSSTTITSTTLPSTDHPAKSHVKLCVYDRDFIAGRPISECITESIRNSRKVILIISNNFAQSPWCRFETDLAHNTLLDQNREGLILIKLEEMSSEVLEKVAPQLHFLLKTRIYLSWSDDSSEQEIFWKKLRRALGFNKSYGTVKQYYRSYVGGLTKDRRPPGFESTQTPKIVNTNQTGNHKEEVYVSFTRKTLSASRDINDLDEITVNDHDSGIAVVDDSGCVSVNGDDTSDDVLEFIVDQRNAAEDNNTVHLKDNEQNNLDQETKRRHETKDKSGKIQSLNVVVDKESEELRVERFVSLEMDS</sequence>
<accession>T1L3S4</accession>
<proteinExistence type="inferred from homology"/>
<dbReference type="InterPro" id="IPR032675">
    <property type="entry name" value="LRR_dom_sf"/>
</dbReference>
<keyword evidence="4 11" id="KW-0812">Transmembrane</keyword>
<keyword evidence="7 11" id="KW-1133">Transmembrane helix</keyword>
<evidence type="ECO:0000256" key="1">
    <source>
        <dbReference type="ARBA" id="ARBA00004167"/>
    </source>
</evidence>
<feature type="transmembrane region" description="Helical" evidence="11">
    <location>
        <begin position="846"/>
        <end position="872"/>
    </location>
</feature>
<dbReference type="AlphaFoldDB" id="T1L3S4"/>
<keyword evidence="10" id="KW-0325">Glycoprotein</keyword>
<evidence type="ECO:0000313" key="14">
    <source>
        <dbReference type="Proteomes" id="UP000015104"/>
    </source>
</evidence>
<keyword evidence="14" id="KW-1185">Reference proteome</keyword>
<dbReference type="SUPFAM" id="SSF52058">
    <property type="entry name" value="L domain-like"/>
    <property type="match status" value="2"/>
</dbReference>
<dbReference type="STRING" id="32264.T1L3S4"/>
<dbReference type="Pfam" id="PF13855">
    <property type="entry name" value="LRR_8"/>
    <property type="match status" value="4"/>
</dbReference>
<dbReference type="SMART" id="SM00369">
    <property type="entry name" value="LRR_TYP"/>
    <property type="match status" value="9"/>
</dbReference>
<evidence type="ECO:0000256" key="5">
    <source>
        <dbReference type="ARBA" id="ARBA00022729"/>
    </source>
</evidence>
<feature type="domain" description="TIR" evidence="12">
    <location>
        <begin position="891"/>
        <end position="1069"/>
    </location>
</feature>
<dbReference type="PANTHER" id="PTHR24365:SF530">
    <property type="entry name" value="MSTPROX-RELATED"/>
    <property type="match status" value="1"/>
</dbReference>
<comment type="subcellular location">
    <subcellularLocation>
        <location evidence="1">Membrane</location>
        <topology evidence="1">Single-pass membrane protein</topology>
    </subcellularLocation>
</comment>
<dbReference type="InterPro" id="IPR035897">
    <property type="entry name" value="Toll_tir_struct_dom_sf"/>
</dbReference>
<evidence type="ECO:0000256" key="10">
    <source>
        <dbReference type="ARBA" id="ARBA00023180"/>
    </source>
</evidence>
<dbReference type="InterPro" id="IPR000157">
    <property type="entry name" value="TIR_dom"/>
</dbReference>
<evidence type="ECO:0000256" key="8">
    <source>
        <dbReference type="ARBA" id="ARBA00023136"/>
    </source>
</evidence>
<dbReference type="Pfam" id="PF01582">
    <property type="entry name" value="TIR"/>
    <property type="match status" value="1"/>
</dbReference>
<dbReference type="GO" id="GO:0005886">
    <property type="term" value="C:plasma membrane"/>
    <property type="evidence" value="ECO:0007669"/>
    <property type="project" value="TreeGrafter"/>
</dbReference>
<keyword evidence="3" id="KW-0433">Leucine-rich repeat</keyword>
<dbReference type="EnsemblMetazoa" id="tetur36g00940.1">
    <property type="protein sequence ID" value="tetur36g00940.1"/>
    <property type="gene ID" value="tetur36g00940"/>
</dbReference>
<dbReference type="InterPro" id="IPR003591">
    <property type="entry name" value="Leu-rich_rpt_typical-subtyp"/>
</dbReference>
<dbReference type="InterPro" id="IPR001611">
    <property type="entry name" value="Leu-rich_rpt"/>
</dbReference>
<dbReference type="GO" id="GO:0038023">
    <property type="term" value="F:signaling receptor activity"/>
    <property type="evidence" value="ECO:0007669"/>
    <property type="project" value="TreeGrafter"/>
</dbReference>
<dbReference type="SMART" id="SM00255">
    <property type="entry name" value="TIR"/>
    <property type="match status" value="1"/>
</dbReference>
<dbReference type="Gene3D" id="3.40.50.10140">
    <property type="entry name" value="Toll/interleukin-1 receptor homology (TIR) domain"/>
    <property type="match status" value="1"/>
</dbReference>
<organism evidence="13 14">
    <name type="scientific">Tetranychus urticae</name>
    <name type="common">Two-spotted spider mite</name>
    <dbReference type="NCBI Taxonomy" id="32264"/>
    <lineage>
        <taxon>Eukaryota</taxon>
        <taxon>Metazoa</taxon>
        <taxon>Ecdysozoa</taxon>
        <taxon>Arthropoda</taxon>
        <taxon>Chelicerata</taxon>
        <taxon>Arachnida</taxon>
        <taxon>Acari</taxon>
        <taxon>Acariformes</taxon>
        <taxon>Trombidiformes</taxon>
        <taxon>Prostigmata</taxon>
        <taxon>Eleutherengona</taxon>
        <taxon>Raphignathae</taxon>
        <taxon>Tetranychoidea</taxon>
        <taxon>Tetranychidae</taxon>
        <taxon>Tetranychus</taxon>
    </lineage>
</organism>
<keyword evidence="9" id="KW-0675">Receptor</keyword>
<evidence type="ECO:0000256" key="3">
    <source>
        <dbReference type="ARBA" id="ARBA00022614"/>
    </source>
</evidence>
<dbReference type="SUPFAM" id="SSF52200">
    <property type="entry name" value="Toll/Interleukin receptor TIR domain"/>
    <property type="match status" value="2"/>
</dbReference>
<dbReference type="GO" id="GO:0007165">
    <property type="term" value="P:signal transduction"/>
    <property type="evidence" value="ECO:0007669"/>
    <property type="project" value="InterPro"/>
</dbReference>